<feature type="domain" description="NADH-quinone oxidoreductase subunit D" evidence="2">
    <location>
        <begin position="142"/>
        <end position="282"/>
    </location>
</feature>
<organism evidence="3 4">
    <name type="scientific">Tessaracoccus lubricantis</name>
    <dbReference type="NCBI Taxonomy" id="545543"/>
    <lineage>
        <taxon>Bacteria</taxon>
        <taxon>Bacillati</taxon>
        <taxon>Actinomycetota</taxon>
        <taxon>Actinomycetes</taxon>
        <taxon>Propionibacteriales</taxon>
        <taxon>Propionibacteriaceae</taxon>
        <taxon>Tessaracoccus</taxon>
    </lineage>
</organism>
<evidence type="ECO:0000259" key="2">
    <source>
        <dbReference type="Pfam" id="PF00346"/>
    </source>
</evidence>
<feature type="domain" description="NADH-quinone oxidoreductase subunit D" evidence="2">
    <location>
        <begin position="292"/>
        <end position="369"/>
    </location>
</feature>
<dbReference type="EMBL" id="BAABLV010000008">
    <property type="protein sequence ID" value="GAA4890989.1"/>
    <property type="molecule type" value="Genomic_DNA"/>
</dbReference>
<gene>
    <name evidence="3" type="ORF">GCM10025789_04570</name>
</gene>
<dbReference type="InterPro" id="IPR029014">
    <property type="entry name" value="NiFe-Hase_large"/>
</dbReference>
<dbReference type="PANTHER" id="PTHR43485:SF1">
    <property type="entry name" value="FORMATE HYDROGENLYASE SUBUNIT 5-RELATED"/>
    <property type="match status" value="1"/>
</dbReference>
<evidence type="ECO:0000256" key="1">
    <source>
        <dbReference type="ARBA" id="ARBA00023002"/>
    </source>
</evidence>
<dbReference type="Pfam" id="PF00346">
    <property type="entry name" value="Complex1_49kDa"/>
    <property type="match status" value="2"/>
</dbReference>
<dbReference type="InterPro" id="IPR052197">
    <property type="entry name" value="ComplexI_49kDa-like"/>
</dbReference>
<dbReference type="Proteomes" id="UP001501521">
    <property type="component" value="Unassembled WGS sequence"/>
</dbReference>
<reference evidence="4" key="1">
    <citation type="journal article" date="2019" name="Int. J. Syst. Evol. Microbiol.">
        <title>The Global Catalogue of Microorganisms (GCM) 10K type strain sequencing project: providing services to taxonomists for standard genome sequencing and annotation.</title>
        <authorList>
            <consortium name="The Broad Institute Genomics Platform"/>
            <consortium name="The Broad Institute Genome Sequencing Center for Infectious Disease"/>
            <person name="Wu L."/>
            <person name="Ma J."/>
        </authorList>
    </citation>
    <scope>NUCLEOTIDE SEQUENCE [LARGE SCALE GENOMIC DNA]</scope>
    <source>
        <strain evidence="4">JCM 19125</strain>
    </source>
</reference>
<keyword evidence="4" id="KW-1185">Reference proteome</keyword>
<keyword evidence="1" id="KW-0560">Oxidoreductase</keyword>
<accession>A0ABP9EZQ4</accession>
<comment type="caution">
    <text evidence="3">The sequence shown here is derived from an EMBL/GenBank/DDBJ whole genome shotgun (WGS) entry which is preliminary data.</text>
</comment>
<dbReference type="RefSeq" id="WP_345578362.1">
    <property type="nucleotide sequence ID" value="NZ_BAABLV010000008.1"/>
</dbReference>
<dbReference type="InterPro" id="IPR001135">
    <property type="entry name" value="NADH_Q_OxRdtase_suD"/>
</dbReference>
<dbReference type="Gene3D" id="1.10.645.10">
    <property type="entry name" value="Cytochrome-c3 Hydrogenase, chain B"/>
    <property type="match status" value="1"/>
</dbReference>
<protein>
    <submittedName>
        <fullName evidence="3">NADH-quinone oxidoreductase subunit D</fullName>
    </submittedName>
</protein>
<evidence type="ECO:0000313" key="4">
    <source>
        <dbReference type="Proteomes" id="UP001501521"/>
    </source>
</evidence>
<proteinExistence type="predicted"/>
<evidence type="ECO:0000313" key="3">
    <source>
        <dbReference type="EMBL" id="GAA4890989.1"/>
    </source>
</evidence>
<sequence>MNTVKYCIGGLTLPQHEGISLGPRHPSSAGLIALAVDVDGDHIVRADVTSGYGHRGAEKLFEVRDYRSMIMLGDRHDWLSAFSGELSLTLTLENSMRLQAPPRAVILRTLLAEMARIHSHLSFLGYLAPTGGVHERLWGVIERIRNRFLAWTGNRVHPMLNRVGGLATDAPTGWLDTLDELLDDVARLSADLRAVLDRTTRFTGLALLDRADCLGHGLTGPVARAAGFDPDRRADGYLAYGAVFRPVHARTSGDAAARLGVLVDEVGTSVDMVRVAMSLAAHTPGEVNIKLSRRLRVPEGEHATDIEAPWGLASCLMNSRGGQTPWRVALRTPSFANVSALGKALEGAHTAQIPDVVASLGYSIGDLDK</sequence>
<dbReference type="SUPFAM" id="SSF56762">
    <property type="entry name" value="HydB/Nqo4-like"/>
    <property type="match status" value="1"/>
</dbReference>
<dbReference type="PANTHER" id="PTHR43485">
    <property type="entry name" value="HYDROGENASE-4 COMPONENT G"/>
    <property type="match status" value="1"/>
</dbReference>
<name>A0ABP9EZQ4_9ACTN</name>